<dbReference type="AlphaFoldDB" id="A0AAV5A833"/>
<dbReference type="Pfam" id="PF21671">
    <property type="entry name" value="CPL1-like"/>
    <property type="match status" value="1"/>
</dbReference>
<dbReference type="InterPro" id="IPR048661">
    <property type="entry name" value="CPL1-like"/>
</dbReference>
<dbReference type="GO" id="GO:0016787">
    <property type="term" value="F:hydrolase activity"/>
    <property type="evidence" value="ECO:0007669"/>
    <property type="project" value="InterPro"/>
</dbReference>
<feature type="domain" description="Protein CPL1-like" evidence="3">
    <location>
        <begin position="169"/>
        <end position="209"/>
    </location>
</feature>
<feature type="signal peptide" evidence="1">
    <location>
        <begin position="1"/>
        <end position="18"/>
    </location>
</feature>
<accession>A0AAV5A833</accession>
<name>A0AAV5A833_9AGAM</name>
<protein>
    <submittedName>
        <fullName evidence="4">Uncharacterized protein</fullName>
    </submittedName>
</protein>
<dbReference type="InterPro" id="IPR036523">
    <property type="entry name" value="SurE-like_sf"/>
</dbReference>
<dbReference type="SUPFAM" id="SSF64167">
    <property type="entry name" value="SurE-like"/>
    <property type="match status" value="1"/>
</dbReference>
<dbReference type="GO" id="GO:0000932">
    <property type="term" value="C:P-body"/>
    <property type="evidence" value="ECO:0007669"/>
    <property type="project" value="TreeGrafter"/>
</dbReference>
<sequence>MAFRNCLTILLLATSVLASPSARSGPESCKQNEFWYQTKGCCLPHGGPSHPSRPPPNKSCPPTSWYWEPEQSCCVPTHPPPRNPPPPQCNNGWDWNGGVQCCEPGKPTHTTPNHQPSQTPHQPGYPQYERITSKDDSHHKKRSNYLSTFDCPNNYEACPIPGLTGMYLECLDTTAELTSCGGCTSMDEGQDCTMIEGAWNVGCEAGSCKDGLGEVSEISRPLREGEVAEWILLDGTPATCTNIALHNLYPGQIDLVLSLLPAAFALCSGTVGAAMSAALAKKRAIALSYGTFLYPTPVSLHEPANRLAGVILQQLWSNWGRDPIGIRGDGEVDLYNVNIPVVHKLLSPEGVGITWTSMWRNSYGRLFTSHIPDTPDIPAAGPDSDSSSTNVREEVLQANNGNGNGPEKRLVFKFAPDMAPLVHPEIASLPQGTDAWGVHNDFATVTPLRASFAEPPPEISMVFPGETSDQSSLVRHWKMKL</sequence>
<dbReference type="PANTHER" id="PTHR47551:SF1">
    <property type="entry name" value="TUBULIN--TYROSINE LIGASE PBY1-RELATED"/>
    <property type="match status" value="1"/>
</dbReference>
<evidence type="ECO:0000313" key="4">
    <source>
        <dbReference type="EMBL" id="GJJ09672.1"/>
    </source>
</evidence>
<dbReference type="Proteomes" id="UP001050691">
    <property type="component" value="Unassembled WGS sequence"/>
</dbReference>
<dbReference type="InterPro" id="IPR027746">
    <property type="entry name" value="TTL"/>
</dbReference>
<gene>
    <name evidence="4" type="ORF">Clacol_003896</name>
</gene>
<dbReference type="Gene3D" id="3.40.1210.10">
    <property type="entry name" value="Survival protein SurE-like phosphatase/nucleotidase"/>
    <property type="match status" value="1"/>
</dbReference>
<evidence type="ECO:0000259" key="2">
    <source>
        <dbReference type="Pfam" id="PF01975"/>
    </source>
</evidence>
<comment type="caution">
    <text evidence="4">The sequence shown here is derived from an EMBL/GenBank/DDBJ whole genome shotgun (WGS) entry which is preliminary data.</text>
</comment>
<keyword evidence="5" id="KW-1185">Reference proteome</keyword>
<dbReference type="InterPro" id="IPR002828">
    <property type="entry name" value="SurE-like_Pase/nucleotidase"/>
</dbReference>
<evidence type="ECO:0000256" key="1">
    <source>
        <dbReference type="SAM" id="SignalP"/>
    </source>
</evidence>
<dbReference type="EMBL" id="BPWL01000004">
    <property type="protein sequence ID" value="GJJ09672.1"/>
    <property type="molecule type" value="Genomic_DNA"/>
</dbReference>
<evidence type="ECO:0000313" key="5">
    <source>
        <dbReference type="Proteomes" id="UP001050691"/>
    </source>
</evidence>
<dbReference type="Pfam" id="PF01975">
    <property type="entry name" value="SurE"/>
    <property type="match status" value="1"/>
</dbReference>
<proteinExistence type="predicted"/>
<feature type="chain" id="PRO_5043663387" evidence="1">
    <location>
        <begin position="19"/>
        <end position="481"/>
    </location>
</feature>
<evidence type="ECO:0000259" key="3">
    <source>
        <dbReference type="Pfam" id="PF21671"/>
    </source>
</evidence>
<dbReference type="PANTHER" id="PTHR47551">
    <property type="entry name" value="TUBULIN--TYROSINE LIGASE PBY1-RELATED"/>
    <property type="match status" value="1"/>
</dbReference>
<keyword evidence="1" id="KW-0732">Signal</keyword>
<organism evidence="4 5">
    <name type="scientific">Clathrus columnatus</name>
    <dbReference type="NCBI Taxonomy" id="1419009"/>
    <lineage>
        <taxon>Eukaryota</taxon>
        <taxon>Fungi</taxon>
        <taxon>Dikarya</taxon>
        <taxon>Basidiomycota</taxon>
        <taxon>Agaricomycotina</taxon>
        <taxon>Agaricomycetes</taxon>
        <taxon>Phallomycetidae</taxon>
        <taxon>Phallales</taxon>
        <taxon>Clathraceae</taxon>
        <taxon>Clathrus</taxon>
    </lineage>
</organism>
<feature type="domain" description="Survival protein SurE-like phosphatase/nucleotidase" evidence="2">
    <location>
        <begin position="219"/>
        <end position="364"/>
    </location>
</feature>
<reference evidence="4" key="1">
    <citation type="submission" date="2021-10" db="EMBL/GenBank/DDBJ databases">
        <title>De novo Genome Assembly of Clathrus columnatus (Basidiomycota, Fungi) Using Illumina and Nanopore Sequence Data.</title>
        <authorList>
            <person name="Ogiso-Tanaka E."/>
            <person name="Itagaki H."/>
            <person name="Hosoya T."/>
            <person name="Hosaka K."/>
        </authorList>
    </citation>
    <scope>NUCLEOTIDE SEQUENCE</scope>
    <source>
        <strain evidence="4">MO-923</strain>
    </source>
</reference>